<dbReference type="InterPro" id="IPR036870">
    <property type="entry name" value="Ribosomal_bS18_sf"/>
</dbReference>
<evidence type="ECO:0000256" key="4">
    <source>
        <dbReference type="RuleBase" id="RU003910"/>
    </source>
</evidence>
<evidence type="ECO:0000313" key="6">
    <source>
        <dbReference type="Proteomes" id="UP000179237"/>
    </source>
</evidence>
<keyword evidence="3 4" id="KW-0687">Ribonucleoprotein</keyword>
<dbReference type="Pfam" id="PF01084">
    <property type="entry name" value="Ribosomal_S18"/>
    <property type="match status" value="1"/>
</dbReference>
<dbReference type="Proteomes" id="UP000179237">
    <property type="component" value="Unassembled WGS sequence"/>
</dbReference>
<sequence length="76" mass="8834">MIQKKKNRKSKKPCPFCVKRLEPKYSDLESLSVGISPKKRIVVRWTTGVCEKHQLRMARSIKQARHIALLPFTDKA</sequence>
<dbReference type="GO" id="GO:0003735">
    <property type="term" value="F:structural constituent of ribosome"/>
    <property type="evidence" value="ECO:0007669"/>
    <property type="project" value="InterPro"/>
</dbReference>
<dbReference type="AlphaFoldDB" id="A0A1F5FPA8"/>
<reference evidence="5 6" key="1">
    <citation type="journal article" date="2016" name="Nat. Commun.">
        <title>Thousands of microbial genomes shed light on interconnected biogeochemical processes in an aquifer system.</title>
        <authorList>
            <person name="Anantharaman K."/>
            <person name="Brown C.T."/>
            <person name="Hug L.A."/>
            <person name="Sharon I."/>
            <person name="Castelle C.J."/>
            <person name="Probst A.J."/>
            <person name="Thomas B.C."/>
            <person name="Singh A."/>
            <person name="Wilkins M.J."/>
            <person name="Karaoz U."/>
            <person name="Brodie E.L."/>
            <person name="Williams K.H."/>
            <person name="Hubbard S.S."/>
            <person name="Banfield J.F."/>
        </authorList>
    </citation>
    <scope>NUCLEOTIDE SEQUENCE [LARGE SCALE GENOMIC DNA]</scope>
</reference>
<dbReference type="InterPro" id="IPR001648">
    <property type="entry name" value="Ribosomal_bS18"/>
</dbReference>
<dbReference type="GO" id="GO:0005840">
    <property type="term" value="C:ribosome"/>
    <property type="evidence" value="ECO:0007669"/>
    <property type="project" value="UniProtKB-KW"/>
</dbReference>
<dbReference type="NCBIfam" id="TIGR00165">
    <property type="entry name" value="S18"/>
    <property type="match status" value="1"/>
</dbReference>
<name>A0A1F5FPA8_9BACT</name>
<dbReference type="Gene3D" id="4.10.640.10">
    <property type="entry name" value="Ribosomal protein S18"/>
    <property type="match status" value="1"/>
</dbReference>
<evidence type="ECO:0000256" key="2">
    <source>
        <dbReference type="ARBA" id="ARBA00022980"/>
    </source>
</evidence>
<dbReference type="GO" id="GO:0070181">
    <property type="term" value="F:small ribosomal subunit rRNA binding"/>
    <property type="evidence" value="ECO:0007669"/>
    <property type="project" value="TreeGrafter"/>
</dbReference>
<dbReference type="PRINTS" id="PR00974">
    <property type="entry name" value="RIBOSOMALS18"/>
</dbReference>
<dbReference type="EMBL" id="MFAQ01000043">
    <property type="protein sequence ID" value="OGD81485.1"/>
    <property type="molecule type" value="Genomic_DNA"/>
</dbReference>
<evidence type="ECO:0000313" key="5">
    <source>
        <dbReference type="EMBL" id="OGD81485.1"/>
    </source>
</evidence>
<dbReference type="SUPFAM" id="SSF46911">
    <property type="entry name" value="Ribosomal protein S18"/>
    <property type="match status" value="1"/>
</dbReference>
<gene>
    <name evidence="5" type="ORF">A2572_02545</name>
</gene>
<dbReference type="GO" id="GO:0006412">
    <property type="term" value="P:translation"/>
    <property type="evidence" value="ECO:0007669"/>
    <property type="project" value="InterPro"/>
</dbReference>
<dbReference type="GO" id="GO:1990904">
    <property type="term" value="C:ribonucleoprotein complex"/>
    <property type="evidence" value="ECO:0007669"/>
    <property type="project" value="UniProtKB-KW"/>
</dbReference>
<keyword evidence="2 4" id="KW-0689">Ribosomal protein</keyword>
<comment type="caution">
    <text evidence="5">The sequence shown here is derived from an EMBL/GenBank/DDBJ whole genome shotgun (WGS) entry which is preliminary data.</text>
</comment>
<proteinExistence type="inferred from homology"/>
<comment type="similarity">
    <text evidence="1 4">Belongs to the bacterial ribosomal protein bS18 family.</text>
</comment>
<evidence type="ECO:0000256" key="1">
    <source>
        <dbReference type="ARBA" id="ARBA00005589"/>
    </source>
</evidence>
<organism evidence="5 6">
    <name type="scientific">Candidatus Collierbacteria bacterium RIFOXYD1_FULL_40_9</name>
    <dbReference type="NCBI Taxonomy" id="1817731"/>
    <lineage>
        <taxon>Bacteria</taxon>
        <taxon>Candidatus Collieribacteriota</taxon>
    </lineage>
</organism>
<evidence type="ECO:0000256" key="3">
    <source>
        <dbReference type="ARBA" id="ARBA00023274"/>
    </source>
</evidence>
<accession>A0A1F5FPA8</accession>
<dbReference type="PANTHER" id="PTHR13479">
    <property type="entry name" value="30S RIBOSOMAL PROTEIN S18"/>
    <property type="match status" value="1"/>
</dbReference>
<protein>
    <submittedName>
        <fullName evidence="5">30S ribosomal protein S18</fullName>
    </submittedName>
</protein>
<dbReference type="PANTHER" id="PTHR13479:SF40">
    <property type="entry name" value="SMALL RIBOSOMAL SUBUNIT PROTEIN BS18M"/>
    <property type="match status" value="1"/>
</dbReference>